<protein>
    <recommendedName>
        <fullName evidence="7">Rho GTPase activating protein</fullName>
    </recommendedName>
</protein>
<dbReference type="InterPro" id="IPR008936">
    <property type="entry name" value="Rho_GTPase_activation_prot"/>
</dbReference>
<dbReference type="Pfam" id="PF00169">
    <property type="entry name" value="PH"/>
    <property type="match status" value="1"/>
</dbReference>
<gene>
    <name evidence="5" type="ORF">CINC_LOCUS6649</name>
</gene>
<dbReference type="InterPro" id="IPR000198">
    <property type="entry name" value="RhoGAP_dom"/>
</dbReference>
<organism evidence="5 6">
    <name type="scientific">Chrysodeixis includens</name>
    <name type="common">Soybean looper</name>
    <name type="synonym">Pseudoplusia includens</name>
    <dbReference type="NCBI Taxonomy" id="689277"/>
    <lineage>
        <taxon>Eukaryota</taxon>
        <taxon>Metazoa</taxon>
        <taxon>Ecdysozoa</taxon>
        <taxon>Arthropoda</taxon>
        <taxon>Hexapoda</taxon>
        <taxon>Insecta</taxon>
        <taxon>Pterygota</taxon>
        <taxon>Neoptera</taxon>
        <taxon>Endopterygota</taxon>
        <taxon>Lepidoptera</taxon>
        <taxon>Glossata</taxon>
        <taxon>Ditrysia</taxon>
        <taxon>Noctuoidea</taxon>
        <taxon>Noctuidae</taxon>
        <taxon>Plusiinae</taxon>
        <taxon>Chrysodeixis</taxon>
    </lineage>
</organism>
<dbReference type="PANTHER" id="PTHR23176">
    <property type="entry name" value="RHO/RAC/CDC GTPASE-ACTIVATING PROTEIN"/>
    <property type="match status" value="1"/>
</dbReference>
<dbReference type="Proteomes" id="UP001154114">
    <property type="component" value="Chromosome 21"/>
</dbReference>
<dbReference type="EMBL" id="LR824024">
    <property type="protein sequence ID" value="CAD0204340.1"/>
    <property type="molecule type" value="Genomic_DNA"/>
</dbReference>
<dbReference type="PROSITE" id="PS50003">
    <property type="entry name" value="PH_DOMAIN"/>
    <property type="match status" value="1"/>
</dbReference>
<sequence length="498" mass="56602">MNVFRLKRGKTWFREEDIPEQGSLRGPRYEPLNWSPTSDRCREDHDFGYGKASSDKRLGGSTENLLLNPRRPHLLPLPASSSGDSLDLEYRKPPAYVRNRKSKSMVAPKHGMRSPVPAPRLTLQQRNEAFLEGPVRRTKYLEGSKKTRKNWIDCYMVLTPTALHFYKDQRTYYAPKMTCPPGTPPSPSAPEPELKLPLRSARVTPCVPKQTKRYSKSFQLTVGQDHYLIQDETEEGARKWLNHIIGVLNNPHPLLMAGESPPPAYQSSNTDLESLGRTPPAARHANRNKQKDEPVFGRNLEEVCPPTSPRVPEFVVQCVNEIESNEENMCTDGLYRASGNLSQVQKIRLEVDQNKMSVIRNNTDIHVLTGSLKLFFRELKEPLIPCTLFDRVLAACSIKPKEARIKEFQGIIKALPQCNRDTLKFLLEHLLKVTERKDRNRMHTANLAIVFGPTLLWAPAEQAHNIAVDCIQQNNVVDILLTDFKEIFGDDSKGKKKA</sequence>
<feature type="region of interest" description="Disordered" evidence="2">
    <location>
        <begin position="260"/>
        <end position="298"/>
    </location>
</feature>
<dbReference type="InterPro" id="IPR050729">
    <property type="entry name" value="Rho-GAP"/>
</dbReference>
<dbReference type="Gene3D" id="2.30.29.30">
    <property type="entry name" value="Pleckstrin-homology domain (PH domain)/Phosphotyrosine-binding domain (PTB)"/>
    <property type="match status" value="1"/>
</dbReference>
<keyword evidence="6" id="KW-1185">Reference proteome</keyword>
<accession>A0A9N8L6R7</accession>
<reference evidence="5" key="1">
    <citation type="submission" date="2021-12" db="EMBL/GenBank/DDBJ databases">
        <authorList>
            <person name="King R."/>
        </authorList>
    </citation>
    <scope>NUCLEOTIDE SEQUENCE</scope>
</reference>
<evidence type="ECO:0000313" key="5">
    <source>
        <dbReference type="EMBL" id="CAD0204340.1"/>
    </source>
</evidence>
<feature type="domain" description="Rho-GAP" evidence="4">
    <location>
        <begin position="298"/>
        <end position="488"/>
    </location>
</feature>
<feature type="compositionally biased region" description="Low complexity" evidence="2">
    <location>
        <begin position="64"/>
        <end position="78"/>
    </location>
</feature>
<dbReference type="GO" id="GO:0007165">
    <property type="term" value="P:signal transduction"/>
    <property type="evidence" value="ECO:0007669"/>
    <property type="project" value="InterPro"/>
</dbReference>
<dbReference type="InterPro" id="IPR001849">
    <property type="entry name" value="PH_domain"/>
</dbReference>
<feature type="domain" description="PH" evidence="3">
    <location>
        <begin position="128"/>
        <end position="249"/>
    </location>
</feature>
<feature type="compositionally biased region" description="Basic and acidic residues" evidence="2">
    <location>
        <begin position="289"/>
        <end position="298"/>
    </location>
</feature>
<dbReference type="OrthoDB" id="79452at2759"/>
<dbReference type="Pfam" id="PF00620">
    <property type="entry name" value="RhoGAP"/>
    <property type="match status" value="1"/>
</dbReference>
<evidence type="ECO:0000256" key="1">
    <source>
        <dbReference type="ARBA" id="ARBA00022468"/>
    </source>
</evidence>
<dbReference type="PROSITE" id="PS50238">
    <property type="entry name" value="RHOGAP"/>
    <property type="match status" value="1"/>
</dbReference>
<dbReference type="SUPFAM" id="SSF48350">
    <property type="entry name" value="GTPase activation domain, GAP"/>
    <property type="match status" value="1"/>
</dbReference>
<dbReference type="SMART" id="SM00324">
    <property type="entry name" value="RhoGAP"/>
    <property type="match status" value="1"/>
</dbReference>
<dbReference type="SUPFAM" id="SSF50729">
    <property type="entry name" value="PH domain-like"/>
    <property type="match status" value="1"/>
</dbReference>
<dbReference type="Gene3D" id="1.10.555.10">
    <property type="entry name" value="Rho GTPase activation protein"/>
    <property type="match status" value="1"/>
</dbReference>
<evidence type="ECO:0000259" key="4">
    <source>
        <dbReference type="PROSITE" id="PS50238"/>
    </source>
</evidence>
<evidence type="ECO:0008006" key="7">
    <source>
        <dbReference type="Google" id="ProtNLM"/>
    </source>
</evidence>
<dbReference type="PANTHER" id="PTHR23176:SF129">
    <property type="entry name" value="RHO GTPASE ACTIVATING PROTEIN AT 16F, ISOFORM E-RELATED"/>
    <property type="match status" value="1"/>
</dbReference>
<proteinExistence type="predicted"/>
<dbReference type="AlphaFoldDB" id="A0A9N8L6R7"/>
<feature type="region of interest" description="Disordered" evidence="2">
    <location>
        <begin position="17"/>
        <end position="86"/>
    </location>
</feature>
<keyword evidence="1" id="KW-0343">GTPase activation</keyword>
<dbReference type="GO" id="GO:0005737">
    <property type="term" value="C:cytoplasm"/>
    <property type="evidence" value="ECO:0007669"/>
    <property type="project" value="TreeGrafter"/>
</dbReference>
<dbReference type="GO" id="GO:0005096">
    <property type="term" value="F:GTPase activator activity"/>
    <property type="evidence" value="ECO:0007669"/>
    <property type="project" value="UniProtKB-KW"/>
</dbReference>
<dbReference type="SMART" id="SM00233">
    <property type="entry name" value="PH"/>
    <property type="match status" value="1"/>
</dbReference>
<evidence type="ECO:0000313" key="6">
    <source>
        <dbReference type="Proteomes" id="UP001154114"/>
    </source>
</evidence>
<dbReference type="InterPro" id="IPR011993">
    <property type="entry name" value="PH-like_dom_sf"/>
</dbReference>
<evidence type="ECO:0000259" key="3">
    <source>
        <dbReference type="PROSITE" id="PS50003"/>
    </source>
</evidence>
<feature type="compositionally biased region" description="Basic and acidic residues" evidence="2">
    <location>
        <begin position="39"/>
        <end position="58"/>
    </location>
</feature>
<name>A0A9N8L6R7_CHRIL</name>
<evidence type="ECO:0000256" key="2">
    <source>
        <dbReference type="SAM" id="MobiDB-lite"/>
    </source>
</evidence>